<dbReference type="SUPFAM" id="SSF52540">
    <property type="entry name" value="P-loop containing nucleoside triphosphate hydrolases"/>
    <property type="match status" value="1"/>
</dbReference>
<organism evidence="18">
    <name type="scientific">Cuerna arida</name>
    <dbReference type="NCBI Taxonomy" id="1464854"/>
    <lineage>
        <taxon>Eukaryota</taxon>
        <taxon>Metazoa</taxon>
        <taxon>Ecdysozoa</taxon>
        <taxon>Arthropoda</taxon>
        <taxon>Hexapoda</taxon>
        <taxon>Insecta</taxon>
        <taxon>Pterygota</taxon>
        <taxon>Neoptera</taxon>
        <taxon>Paraneoptera</taxon>
        <taxon>Hemiptera</taxon>
        <taxon>Auchenorrhyncha</taxon>
        <taxon>Membracoidea</taxon>
        <taxon>Cicadellidae</taxon>
        <taxon>Cicadellinae</taxon>
        <taxon>Proconiini</taxon>
        <taxon>Cuerna</taxon>
    </lineage>
</organism>
<keyword evidence="8 14" id="KW-0067">ATP-binding</keyword>
<dbReference type="FunFam" id="3.40.50.300:FF:000768">
    <property type="entry name" value="Probable mitochondrial chaperone bcs1"/>
    <property type="match status" value="1"/>
</dbReference>
<comment type="catalytic activity">
    <reaction evidence="13">
        <text>ATP + H2O = ADP + phosphate + H(+)</text>
        <dbReference type="Rhea" id="RHEA:13065"/>
        <dbReference type="ChEBI" id="CHEBI:15377"/>
        <dbReference type="ChEBI" id="CHEBI:15378"/>
        <dbReference type="ChEBI" id="CHEBI:30616"/>
        <dbReference type="ChEBI" id="CHEBI:43474"/>
        <dbReference type="ChEBI" id="CHEBI:456216"/>
    </reaction>
    <physiologicalReaction direction="left-to-right" evidence="13">
        <dbReference type="Rhea" id="RHEA:13066"/>
    </physiologicalReaction>
</comment>
<dbReference type="InterPro" id="IPR003959">
    <property type="entry name" value="ATPase_AAA_core"/>
</dbReference>
<dbReference type="GO" id="GO:0005743">
    <property type="term" value="C:mitochondrial inner membrane"/>
    <property type="evidence" value="ECO:0007669"/>
    <property type="project" value="UniProtKB-SubCell"/>
</dbReference>
<evidence type="ECO:0000256" key="9">
    <source>
        <dbReference type="ARBA" id="ARBA00022989"/>
    </source>
</evidence>
<evidence type="ECO:0000313" key="18">
    <source>
        <dbReference type="EMBL" id="JAS56744.1"/>
    </source>
</evidence>
<proteinExistence type="inferred from homology"/>
<keyword evidence="9 15" id="KW-1133">Transmembrane helix</keyword>
<evidence type="ECO:0000256" key="11">
    <source>
        <dbReference type="ARBA" id="ARBA00023136"/>
    </source>
</evidence>
<dbReference type="PROSITE" id="PS00674">
    <property type="entry name" value="AAA"/>
    <property type="match status" value="1"/>
</dbReference>
<keyword evidence="11 15" id="KW-0472">Membrane</keyword>
<reference evidence="18" key="1">
    <citation type="submission" date="2015-11" db="EMBL/GenBank/DDBJ databases">
        <title>De novo transcriptome assembly of four potential Pierce s Disease insect vectors from Arizona vineyards.</title>
        <authorList>
            <person name="Tassone E.E."/>
        </authorList>
    </citation>
    <scope>NUCLEOTIDE SEQUENCE</scope>
</reference>
<dbReference type="EMBL" id="GECZ01013025">
    <property type="protein sequence ID" value="JAS56744.1"/>
    <property type="molecule type" value="Transcribed_RNA"/>
</dbReference>
<evidence type="ECO:0000256" key="13">
    <source>
        <dbReference type="ARBA" id="ARBA00048778"/>
    </source>
</evidence>
<accession>A0A1B6G2U4</accession>
<keyword evidence="4 15" id="KW-0812">Transmembrane</keyword>
<keyword evidence="5 14" id="KW-0547">Nucleotide-binding</keyword>
<evidence type="ECO:0000256" key="14">
    <source>
        <dbReference type="RuleBase" id="RU003651"/>
    </source>
</evidence>
<dbReference type="InterPro" id="IPR050747">
    <property type="entry name" value="Mitochondrial_chaperone_BCS1"/>
</dbReference>
<dbReference type="Gene3D" id="3.40.50.300">
    <property type="entry name" value="P-loop containing nucleotide triphosphate hydrolases"/>
    <property type="match status" value="1"/>
</dbReference>
<name>A0A1B6G2U4_9HEMI</name>
<evidence type="ECO:0000259" key="16">
    <source>
        <dbReference type="SMART" id="SM00382"/>
    </source>
</evidence>
<dbReference type="InterPro" id="IPR003593">
    <property type="entry name" value="AAA+_ATPase"/>
</dbReference>
<dbReference type="Pfam" id="PF08740">
    <property type="entry name" value="BCS1_N"/>
    <property type="match status" value="1"/>
</dbReference>
<evidence type="ECO:0000256" key="15">
    <source>
        <dbReference type="SAM" id="Phobius"/>
    </source>
</evidence>
<keyword evidence="6" id="KW-0999">Mitochondrion inner membrane</keyword>
<dbReference type="InterPro" id="IPR003960">
    <property type="entry name" value="ATPase_AAA_CS"/>
</dbReference>
<keyword evidence="7" id="KW-0378">Hydrolase</keyword>
<feature type="transmembrane region" description="Helical" evidence="15">
    <location>
        <begin position="15"/>
        <end position="36"/>
    </location>
</feature>
<feature type="domain" description="AAA+ ATPase" evidence="16">
    <location>
        <begin position="223"/>
        <end position="358"/>
    </location>
</feature>
<evidence type="ECO:0000256" key="2">
    <source>
        <dbReference type="ARBA" id="ARBA00007448"/>
    </source>
</evidence>
<evidence type="ECO:0000256" key="4">
    <source>
        <dbReference type="ARBA" id="ARBA00022692"/>
    </source>
</evidence>
<sequence>MTISDIVTSLGDNPYFGAGFGLFGVGAAAAVLRKGLQGSLILLRRHYMITLEVPCRDKSYQWLLRWITVRGARKTQHLSVETSFEQHDTGHVKTKYDFIPSVGSHFFKYQGTWIKVERTREQSTIDLHMGIPFETVTLTSFGRNKQLYFNILEEARQIALTENEGKTVMYIAMGAEWRPFGHPRKRRPLNSVVLDEGITERVVTDIREFISNPSWYTERGIPYRRGYLLHGPPGCGKSSFITALAGELEFGICVLNLSERGLSDDRLNHLLSVAPQNTIILLEDIDAAFVSRQESKQVAAAYEGLNRVTFSGLLNCLDGVASTEARIVFMTTNYINRLDPALIRPGRVDVKEYIGHCSSHQIQQMFYRFYKTADIDAAQKLSATILAHAKPVSAAQIQGYFMLYKHSAPDILINNVSRIWELDSHLGASSETKLSPKPVSVQNF</sequence>
<feature type="domain" description="BCS1 N-terminal" evidence="17">
    <location>
        <begin position="23"/>
        <end position="192"/>
    </location>
</feature>
<comment type="similarity">
    <text evidence="2">Belongs to the AAA ATPase family. BCS1 subfamily.</text>
</comment>
<comment type="subcellular location">
    <subcellularLocation>
        <location evidence="1">Mitochondrion inner membrane</location>
        <topology evidence="1">Single-pass membrane protein</topology>
    </subcellularLocation>
</comment>
<dbReference type="CDD" id="cd19510">
    <property type="entry name" value="RecA-like_BCS1"/>
    <property type="match status" value="1"/>
</dbReference>
<evidence type="ECO:0000256" key="1">
    <source>
        <dbReference type="ARBA" id="ARBA00004434"/>
    </source>
</evidence>
<evidence type="ECO:0000256" key="7">
    <source>
        <dbReference type="ARBA" id="ARBA00022801"/>
    </source>
</evidence>
<evidence type="ECO:0000256" key="6">
    <source>
        <dbReference type="ARBA" id="ARBA00022792"/>
    </source>
</evidence>
<dbReference type="SMART" id="SM01024">
    <property type="entry name" value="BCS1_N"/>
    <property type="match status" value="1"/>
</dbReference>
<evidence type="ECO:0000256" key="8">
    <source>
        <dbReference type="ARBA" id="ARBA00022840"/>
    </source>
</evidence>
<protein>
    <recommendedName>
        <fullName evidence="3">Mitochondrial chaperone BCS1</fullName>
    </recommendedName>
    <alternativeName>
        <fullName evidence="12">BCS1-like protein</fullName>
    </alternativeName>
</protein>
<evidence type="ECO:0000256" key="3">
    <source>
        <dbReference type="ARBA" id="ARBA00016942"/>
    </source>
</evidence>
<keyword evidence="10" id="KW-0496">Mitochondrion</keyword>
<dbReference type="InterPro" id="IPR014851">
    <property type="entry name" value="BCS1_N"/>
</dbReference>
<dbReference type="Pfam" id="PF00004">
    <property type="entry name" value="AAA"/>
    <property type="match status" value="1"/>
</dbReference>
<gene>
    <name evidence="18" type="ORF">g.18417</name>
</gene>
<dbReference type="AlphaFoldDB" id="A0A1B6G2U4"/>
<dbReference type="SMART" id="SM00382">
    <property type="entry name" value="AAA"/>
    <property type="match status" value="1"/>
</dbReference>
<dbReference type="InterPro" id="IPR027417">
    <property type="entry name" value="P-loop_NTPase"/>
</dbReference>
<evidence type="ECO:0000256" key="5">
    <source>
        <dbReference type="ARBA" id="ARBA00022741"/>
    </source>
</evidence>
<dbReference type="InterPro" id="IPR057495">
    <property type="entry name" value="AAA_lid_BCS1"/>
</dbReference>
<evidence type="ECO:0000256" key="10">
    <source>
        <dbReference type="ARBA" id="ARBA00023128"/>
    </source>
</evidence>
<dbReference type="Pfam" id="PF25426">
    <property type="entry name" value="AAA_lid_BCS1"/>
    <property type="match status" value="1"/>
</dbReference>
<dbReference type="GO" id="GO:0034551">
    <property type="term" value="P:mitochondrial respiratory chain complex III assembly"/>
    <property type="evidence" value="ECO:0007669"/>
    <property type="project" value="UniProtKB-ARBA"/>
</dbReference>
<dbReference type="GO" id="GO:0016887">
    <property type="term" value="F:ATP hydrolysis activity"/>
    <property type="evidence" value="ECO:0007669"/>
    <property type="project" value="InterPro"/>
</dbReference>
<dbReference type="GO" id="GO:0005524">
    <property type="term" value="F:ATP binding"/>
    <property type="evidence" value="ECO:0007669"/>
    <property type="project" value="UniProtKB-KW"/>
</dbReference>
<evidence type="ECO:0000256" key="12">
    <source>
        <dbReference type="ARBA" id="ARBA00032816"/>
    </source>
</evidence>
<dbReference type="PANTHER" id="PTHR23070">
    <property type="entry name" value="BCS1 AAA-TYPE ATPASE"/>
    <property type="match status" value="1"/>
</dbReference>
<evidence type="ECO:0000259" key="17">
    <source>
        <dbReference type="SMART" id="SM01024"/>
    </source>
</evidence>